<organism evidence="2 3">
    <name type="scientific">Sporothrix brasiliensis 5110</name>
    <dbReference type="NCBI Taxonomy" id="1398154"/>
    <lineage>
        <taxon>Eukaryota</taxon>
        <taxon>Fungi</taxon>
        <taxon>Dikarya</taxon>
        <taxon>Ascomycota</taxon>
        <taxon>Pezizomycotina</taxon>
        <taxon>Sordariomycetes</taxon>
        <taxon>Sordariomycetidae</taxon>
        <taxon>Ophiostomatales</taxon>
        <taxon>Ophiostomataceae</taxon>
        <taxon>Sporothrix</taxon>
    </lineage>
</organism>
<dbReference type="EMBL" id="AWTV01000009">
    <property type="protein sequence ID" value="KIH89553.1"/>
    <property type="molecule type" value="Genomic_DNA"/>
</dbReference>
<sequence>MANFVETRRLESLDKDRRIFQWLKEMPDLEKLDPYVLEPWQELSMEKPHDFSRKPELIDNMTGAGRKRKWVGTHAEKRK</sequence>
<name>A0A0C2FEJ2_9PEZI</name>
<dbReference type="AlphaFoldDB" id="A0A0C2FEJ2"/>
<keyword evidence="3" id="KW-1185">Reference proteome</keyword>
<evidence type="ECO:0000313" key="3">
    <source>
        <dbReference type="Proteomes" id="UP000031575"/>
    </source>
</evidence>
<dbReference type="VEuPathDB" id="FungiDB:SPBR_08037"/>
<evidence type="ECO:0000256" key="1">
    <source>
        <dbReference type="SAM" id="MobiDB-lite"/>
    </source>
</evidence>
<comment type="caution">
    <text evidence="2">The sequence shown here is derived from an EMBL/GenBank/DDBJ whole genome shotgun (WGS) entry which is preliminary data.</text>
</comment>
<dbReference type="Proteomes" id="UP000031575">
    <property type="component" value="Unassembled WGS sequence"/>
</dbReference>
<reference evidence="2 3" key="1">
    <citation type="journal article" date="2014" name="BMC Genomics">
        <title>Comparative genomics of the major fungal agents of human and animal Sporotrichosis: Sporothrix schenckii and Sporothrix brasiliensis.</title>
        <authorList>
            <person name="Teixeira M.M."/>
            <person name="de Almeida L.G."/>
            <person name="Kubitschek-Barreira P."/>
            <person name="Alves F.L."/>
            <person name="Kioshima E.S."/>
            <person name="Abadio A.K."/>
            <person name="Fernandes L."/>
            <person name="Derengowski L.S."/>
            <person name="Ferreira K.S."/>
            <person name="Souza R.C."/>
            <person name="Ruiz J.C."/>
            <person name="de Andrade N.C."/>
            <person name="Paes H.C."/>
            <person name="Nicola A.M."/>
            <person name="Albuquerque P."/>
            <person name="Gerber A.L."/>
            <person name="Martins V.P."/>
            <person name="Peconick L.D."/>
            <person name="Neto A.V."/>
            <person name="Chaucanez C.B."/>
            <person name="Silva P.A."/>
            <person name="Cunha O.L."/>
            <person name="de Oliveira F.F."/>
            <person name="dos Santos T.C."/>
            <person name="Barros A.L."/>
            <person name="Soares M.A."/>
            <person name="de Oliveira L.M."/>
            <person name="Marini M.M."/>
            <person name="Villalobos-Duno H."/>
            <person name="Cunha M.M."/>
            <person name="de Hoog S."/>
            <person name="da Silveira J.F."/>
            <person name="Henrissat B."/>
            <person name="Nino-Vega G.A."/>
            <person name="Cisalpino P.S."/>
            <person name="Mora-Montes H.M."/>
            <person name="Almeida S.R."/>
            <person name="Stajich J.E."/>
            <person name="Lopes-Bezerra L.M."/>
            <person name="Vasconcelos A.T."/>
            <person name="Felipe M.S."/>
        </authorList>
    </citation>
    <scope>NUCLEOTIDE SEQUENCE [LARGE SCALE GENOMIC DNA]</scope>
    <source>
        <strain evidence="2 3">5110</strain>
    </source>
</reference>
<dbReference type="GeneID" id="63681207"/>
<proteinExistence type="predicted"/>
<dbReference type="RefSeq" id="XP_040617563.1">
    <property type="nucleotide sequence ID" value="XM_040766286.1"/>
</dbReference>
<feature type="region of interest" description="Disordered" evidence="1">
    <location>
        <begin position="51"/>
        <end position="79"/>
    </location>
</feature>
<accession>A0A0C2FEJ2</accession>
<protein>
    <submittedName>
        <fullName evidence="2">Uncharacterized protein</fullName>
    </submittedName>
</protein>
<dbReference type="OrthoDB" id="10273201at2759"/>
<gene>
    <name evidence="2" type="ORF">SPBR_08037</name>
</gene>
<feature type="compositionally biased region" description="Basic residues" evidence="1">
    <location>
        <begin position="65"/>
        <end position="79"/>
    </location>
</feature>
<dbReference type="HOGENOM" id="CLU_2607567_0_0_1"/>
<evidence type="ECO:0000313" key="2">
    <source>
        <dbReference type="EMBL" id="KIH89553.1"/>
    </source>
</evidence>